<evidence type="ECO:0000256" key="2">
    <source>
        <dbReference type="ARBA" id="ARBA00022737"/>
    </source>
</evidence>
<proteinExistence type="predicted"/>
<dbReference type="SMART" id="SM00320">
    <property type="entry name" value="WD40"/>
    <property type="match status" value="8"/>
</dbReference>
<feature type="region of interest" description="Disordered" evidence="4">
    <location>
        <begin position="423"/>
        <end position="445"/>
    </location>
</feature>
<organism evidence="5 6">
    <name type="scientific">Tetradesmus obliquus</name>
    <name type="common">Green alga</name>
    <name type="synonym">Acutodesmus obliquus</name>
    <dbReference type="NCBI Taxonomy" id="3088"/>
    <lineage>
        <taxon>Eukaryota</taxon>
        <taxon>Viridiplantae</taxon>
        <taxon>Chlorophyta</taxon>
        <taxon>core chlorophytes</taxon>
        <taxon>Chlorophyceae</taxon>
        <taxon>CS clade</taxon>
        <taxon>Sphaeropleales</taxon>
        <taxon>Scenedesmaceae</taxon>
        <taxon>Tetradesmus</taxon>
    </lineage>
</organism>
<dbReference type="InterPro" id="IPR036322">
    <property type="entry name" value="WD40_repeat_dom_sf"/>
</dbReference>
<feature type="compositionally biased region" description="Low complexity" evidence="4">
    <location>
        <begin position="423"/>
        <end position="433"/>
    </location>
</feature>
<protein>
    <submittedName>
        <fullName evidence="5">Uncharacterized protein</fullName>
    </submittedName>
</protein>
<feature type="repeat" description="WD" evidence="3">
    <location>
        <begin position="962"/>
        <end position="1003"/>
    </location>
</feature>
<keyword evidence="1 3" id="KW-0853">WD repeat</keyword>
<dbReference type="EMBL" id="FNXT01000867">
    <property type="protein sequence ID" value="SZX68613.1"/>
    <property type="molecule type" value="Genomic_DNA"/>
</dbReference>
<feature type="compositionally biased region" description="Gly residues" evidence="4">
    <location>
        <begin position="1445"/>
        <end position="1457"/>
    </location>
</feature>
<sequence>MCVYPATPVLLASCSADTTLKLWTHEPKSLHSTKPLLQTLYGHTAAVTCVAAVHSFLVSGGADGAVLLWKPADSGLLAIPQFQLVAKLFSSEHWVLSLSCRLQPSEAGAAQGIFVAVANQPLLRLQLDKWAVQQAGRAGSSSQLVQSCCQAQFFAQSNTGDFIPRPAKRCTEHSDQPAAASATGATAIHSLLKSQSSKSSRSNRQPVSFALRSNSPGSSMKPASQLPQSTDSAAAAAQDLSVFAVQFVAMELAVLTLAYDGCCRLHSAVDGGLRCCWRSPTGSRFTAMGCTEHDTRSEVLLGDERGMLHVYSLAGQQLLATKQLAHCRLEAIIVCSSRTMGRSRSTNSSSSGVSSGAGSSSTQFTVLTAAGLALWQLRRGLSHGILPGGHSAAVLAVQVCRANVQIALPPLVAAPDESANSAAAAATNTNSTTPDLAGGGSSSDVSSPACMMLVSGGLDNRVLQWDLAGGPSVLASLDVGQVGSELSAVTYLQGWSILATGHDGGQVVLWRLDTSSHLLLGPSHANAVCCLAPALTAKGDELLLSGSYDGCVSLWEPRHLRGVKPHLLARFQACGLTPAALLEACNLARLSSAAAGGASGGPGNSAADAAAAAAAAARRRKATMSAGRAMSAAGAAAAASRSCSPSMPGSPGPGPVNQRMLGMQRLADIGSSSSSYSLSGVTAQVGQLGSGCSSSAGGSSWSPKAVLYSQQQQAEVYSAKGAAGEGRRGLTTVLSGRRAGQLQPTVPPLQLRPAVFDVSGSSSSSRPGSPAAAAANRAAGSGLLQNNWVGGAATAADVLGDACDSEAELPEVLAVLFDSSKQLVVTAGNSGVIRVWSGSCAGELLGQHVGHTAPINCLTLDDNFLFSGSCDKTICMWDVLPPHFAAASSARASSSSGTTPRQQHSAAGAVASATQVGWADTCTGNGSTHGVRHAGSIGSAAGGAPRLPAPGGVPSSRAFQVLHGHTAAVTGLEVVQGNGVLVSCGRDGRLLQWDYVTGQLLAKQQLQGQELLCLAVRQDSRQVYVGSSTAQLLSFQVVDRQQCDAAEQSGADEAVHAPTCHDLARAVDSHTVTALCIKRWGASPFTGNTKRLFSVNTIQLLTKPDWDHLEKLAAGLQQLRTLQIPTHVNSRIGAACAAALTGLTRLDLGTNGKQVPGIPLPKHGTVQLACLKAASFSSSHSSKLRASAGNGTLQDIAAFAPNLEQLYCQCLEIDISSSSAANGSNVLPYCSHFGGQEVHIVGAASKAAGGAAFAKAFPKLRVISCLPHTINTAAEQKHHGKWSVAPGELLALRKSIHAVRGCGAHAARALDSTPSSSNSSSSRVAQLAAVSIHAGMSSSSTLLGVVGQLRQVQRLELLLGAPLSRHGPSPTHRASFLRDMQSILLQLPLLQLLALPAALLCSSCCNEGHGAAAEHAALLQTLEAVAGCSSSRLLARLMSQHQQHGAGGGGGGGGAAGRGRSSSSALPSLQQLVFVDAQWPVHSGCYAEECWQHPQQHQQRIEERFLALQRKREQQQLLQQLDGALTGSDVGRDCCAAQRDQHVQLQLHVGLVYGAGPCLDNSSGCGVWGVYGLDEFSK</sequence>
<dbReference type="PROSITE" id="PS00678">
    <property type="entry name" value="WD_REPEATS_1"/>
    <property type="match status" value="1"/>
</dbReference>
<evidence type="ECO:0000313" key="6">
    <source>
        <dbReference type="Proteomes" id="UP000256970"/>
    </source>
</evidence>
<evidence type="ECO:0000313" key="5">
    <source>
        <dbReference type="EMBL" id="SZX68613.1"/>
    </source>
</evidence>
<gene>
    <name evidence="5" type="ORF">BQ4739_LOCUS8952</name>
</gene>
<dbReference type="GO" id="GO:1990234">
    <property type="term" value="C:transferase complex"/>
    <property type="evidence" value="ECO:0007669"/>
    <property type="project" value="UniProtKB-ARBA"/>
</dbReference>
<evidence type="ECO:0000256" key="4">
    <source>
        <dbReference type="SAM" id="MobiDB-lite"/>
    </source>
</evidence>
<accession>A0A383VUQ9</accession>
<feature type="region of interest" description="Disordered" evidence="4">
    <location>
        <begin position="341"/>
        <end position="360"/>
    </location>
</feature>
<dbReference type="InterPro" id="IPR019775">
    <property type="entry name" value="WD40_repeat_CS"/>
</dbReference>
<name>A0A383VUQ9_TETOB</name>
<keyword evidence="6" id="KW-1185">Reference proteome</keyword>
<feature type="region of interest" description="Disordered" evidence="4">
    <location>
        <begin position="1440"/>
        <end position="1463"/>
    </location>
</feature>
<dbReference type="Pfam" id="PF00400">
    <property type="entry name" value="WD40"/>
    <property type="match status" value="4"/>
</dbReference>
<dbReference type="PROSITE" id="PS50082">
    <property type="entry name" value="WD_REPEATS_2"/>
    <property type="match status" value="3"/>
</dbReference>
<dbReference type="InterPro" id="IPR015943">
    <property type="entry name" value="WD40/YVTN_repeat-like_dom_sf"/>
</dbReference>
<dbReference type="PANTHER" id="PTHR22847:SF637">
    <property type="entry name" value="WD REPEAT DOMAIN 5B"/>
    <property type="match status" value="1"/>
</dbReference>
<dbReference type="InterPro" id="IPR001680">
    <property type="entry name" value="WD40_rpt"/>
</dbReference>
<dbReference type="STRING" id="3088.A0A383VUQ9"/>
<dbReference type="Gene3D" id="2.130.10.10">
    <property type="entry name" value="YVTN repeat-like/Quinoprotein amine dehydrogenase"/>
    <property type="match status" value="4"/>
</dbReference>
<dbReference type="PANTHER" id="PTHR22847">
    <property type="entry name" value="WD40 REPEAT PROTEIN"/>
    <property type="match status" value="1"/>
</dbReference>
<dbReference type="PROSITE" id="PS50294">
    <property type="entry name" value="WD_REPEATS_REGION"/>
    <property type="match status" value="2"/>
</dbReference>
<feature type="region of interest" description="Disordered" evidence="4">
    <location>
        <begin position="193"/>
        <end position="230"/>
    </location>
</feature>
<reference evidence="5 6" key="1">
    <citation type="submission" date="2016-10" db="EMBL/GenBank/DDBJ databases">
        <authorList>
            <person name="Cai Z."/>
        </authorList>
    </citation>
    <scope>NUCLEOTIDE SEQUENCE [LARGE SCALE GENOMIC DNA]</scope>
</reference>
<keyword evidence="2" id="KW-0677">Repeat</keyword>
<feature type="repeat" description="WD" evidence="3">
    <location>
        <begin position="848"/>
        <end position="879"/>
    </location>
</feature>
<feature type="repeat" description="WD" evidence="3">
    <location>
        <begin position="40"/>
        <end position="70"/>
    </location>
</feature>
<dbReference type="Proteomes" id="UP000256970">
    <property type="component" value="Unassembled WGS sequence"/>
</dbReference>
<evidence type="ECO:0000256" key="1">
    <source>
        <dbReference type="ARBA" id="ARBA00022574"/>
    </source>
</evidence>
<feature type="compositionally biased region" description="Low complexity" evidence="4">
    <location>
        <begin position="193"/>
        <end position="205"/>
    </location>
</feature>
<feature type="compositionally biased region" description="Polar residues" evidence="4">
    <location>
        <begin position="211"/>
        <end position="230"/>
    </location>
</feature>
<dbReference type="SUPFAM" id="SSF50978">
    <property type="entry name" value="WD40 repeat-like"/>
    <property type="match status" value="2"/>
</dbReference>
<evidence type="ECO:0000256" key="3">
    <source>
        <dbReference type="PROSITE-ProRule" id="PRU00221"/>
    </source>
</evidence>